<dbReference type="InterPro" id="IPR001412">
    <property type="entry name" value="aa-tRNA-synth_I_CS"/>
</dbReference>
<dbReference type="GO" id="GO:0004830">
    <property type="term" value="F:tryptophan-tRNA ligase activity"/>
    <property type="evidence" value="ECO:0007669"/>
    <property type="project" value="UniProtKB-UniRule"/>
</dbReference>
<dbReference type="InterPro" id="IPR002306">
    <property type="entry name" value="Trp-tRNA-ligase"/>
</dbReference>
<evidence type="ECO:0000256" key="6">
    <source>
        <dbReference type="ARBA" id="ARBA00022917"/>
    </source>
</evidence>
<comment type="catalytic activity">
    <reaction evidence="8">
        <text>tRNA(Trp) + L-tryptophan + ATP = L-tryptophyl-tRNA(Trp) + AMP + diphosphate + H(+)</text>
        <dbReference type="Rhea" id="RHEA:24080"/>
        <dbReference type="Rhea" id="RHEA-COMP:9671"/>
        <dbReference type="Rhea" id="RHEA-COMP:9705"/>
        <dbReference type="ChEBI" id="CHEBI:15378"/>
        <dbReference type="ChEBI" id="CHEBI:30616"/>
        <dbReference type="ChEBI" id="CHEBI:33019"/>
        <dbReference type="ChEBI" id="CHEBI:57912"/>
        <dbReference type="ChEBI" id="CHEBI:78442"/>
        <dbReference type="ChEBI" id="CHEBI:78535"/>
        <dbReference type="ChEBI" id="CHEBI:456215"/>
        <dbReference type="EC" id="6.1.1.2"/>
    </reaction>
</comment>
<dbReference type="GO" id="GO:0005524">
    <property type="term" value="F:ATP binding"/>
    <property type="evidence" value="ECO:0007669"/>
    <property type="project" value="UniProtKB-KW"/>
</dbReference>
<comment type="caution">
    <text evidence="11">The sequence shown here is derived from an EMBL/GenBank/DDBJ whole genome shotgun (WGS) entry which is preliminary data.</text>
</comment>
<dbReference type="EMBL" id="JAFLCK010000036">
    <property type="protein sequence ID" value="MBN8662349.1"/>
    <property type="molecule type" value="Genomic_DNA"/>
</dbReference>
<organism evidence="11 12">
    <name type="scientific">Candidatus Obscuribacter phosphatis</name>
    <dbReference type="NCBI Taxonomy" id="1906157"/>
    <lineage>
        <taxon>Bacteria</taxon>
        <taxon>Bacillati</taxon>
        <taxon>Candidatus Melainabacteria</taxon>
        <taxon>Candidatus Obscuribacterales</taxon>
        <taxon>Candidatus Obscuribacteraceae</taxon>
        <taxon>Candidatus Obscuribacter</taxon>
    </lineage>
</organism>
<dbReference type="EC" id="6.1.1.2" evidence="2 9"/>
<dbReference type="AlphaFoldDB" id="A0A8J7TN20"/>
<dbReference type="CDD" id="cd00806">
    <property type="entry name" value="TrpRS_core"/>
    <property type="match status" value="1"/>
</dbReference>
<evidence type="ECO:0000256" key="2">
    <source>
        <dbReference type="ARBA" id="ARBA00013161"/>
    </source>
</evidence>
<evidence type="ECO:0000313" key="11">
    <source>
        <dbReference type="EMBL" id="MBN8662349.1"/>
    </source>
</evidence>
<dbReference type="InterPro" id="IPR050203">
    <property type="entry name" value="Trp-tRNA_synthetase"/>
</dbReference>
<dbReference type="PANTHER" id="PTHR43766:SF1">
    <property type="entry name" value="TRYPTOPHAN--TRNA LIGASE, MITOCHONDRIAL"/>
    <property type="match status" value="1"/>
</dbReference>
<protein>
    <recommendedName>
        <fullName evidence="2 9">Tryptophan--tRNA ligase</fullName>
        <ecNumber evidence="2 9">6.1.1.2</ecNumber>
    </recommendedName>
</protein>
<keyword evidence="7 10" id="KW-0030">Aminoacyl-tRNA synthetase</keyword>
<keyword evidence="6 10" id="KW-0648">Protein biosynthesis</keyword>
<name>A0A8J7TN20_9BACT</name>
<dbReference type="Proteomes" id="UP000664277">
    <property type="component" value="Unassembled WGS sequence"/>
</dbReference>
<evidence type="ECO:0000256" key="7">
    <source>
        <dbReference type="ARBA" id="ARBA00023146"/>
    </source>
</evidence>
<accession>A0A8J7TN20</accession>
<dbReference type="SUPFAM" id="SSF52374">
    <property type="entry name" value="Nucleotidylyl transferase"/>
    <property type="match status" value="1"/>
</dbReference>
<dbReference type="InterPro" id="IPR014729">
    <property type="entry name" value="Rossmann-like_a/b/a_fold"/>
</dbReference>
<dbReference type="NCBIfam" id="TIGR00233">
    <property type="entry name" value="trpS"/>
    <property type="match status" value="1"/>
</dbReference>
<dbReference type="InterPro" id="IPR002305">
    <property type="entry name" value="aa-tRNA-synth_Ic"/>
</dbReference>
<dbReference type="PROSITE" id="PS00178">
    <property type="entry name" value="AA_TRNA_LIGASE_I"/>
    <property type="match status" value="1"/>
</dbReference>
<comment type="similarity">
    <text evidence="1 10">Belongs to the class-I aminoacyl-tRNA synthetase family.</text>
</comment>
<dbReference type="Gene3D" id="1.10.240.10">
    <property type="entry name" value="Tyrosyl-Transfer RNA Synthetase"/>
    <property type="match status" value="1"/>
</dbReference>
<dbReference type="FunFam" id="1.10.240.10:FF:000005">
    <property type="entry name" value="Tryptophan--tRNA ligase"/>
    <property type="match status" value="1"/>
</dbReference>
<keyword evidence="3 10" id="KW-0436">Ligase</keyword>
<dbReference type="GO" id="GO:0005829">
    <property type="term" value="C:cytosol"/>
    <property type="evidence" value="ECO:0007669"/>
    <property type="project" value="TreeGrafter"/>
</dbReference>
<keyword evidence="4 10" id="KW-0547">Nucleotide-binding</keyword>
<keyword evidence="5 10" id="KW-0067">ATP-binding</keyword>
<dbReference type="PANTHER" id="PTHR43766">
    <property type="entry name" value="TRYPTOPHAN--TRNA LIGASE, MITOCHONDRIAL"/>
    <property type="match status" value="1"/>
</dbReference>
<evidence type="ECO:0000256" key="9">
    <source>
        <dbReference type="NCBIfam" id="TIGR00233"/>
    </source>
</evidence>
<evidence type="ECO:0000256" key="1">
    <source>
        <dbReference type="ARBA" id="ARBA00005594"/>
    </source>
</evidence>
<dbReference type="PRINTS" id="PR01039">
    <property type="entry name" value="TRNASYNTHTRP"/>
</dbReference>
<dbReference type="GO" id="GO:0006436">
    <property type="term" value="P:tryptophanyl-tRNA aminoacylation"/>
    <property type="evidence" value="ECO:0007669"/>
    <property type="project" value="UniProtKB-UniRule"/>
</dbReference>
<gene>
    <name evidence="11" type="primary">trpS</name>
    <name evidence="11" type="ORF">J0M35_18410</name>
</gene>
<dbReference type="Gene3D" id="3.40.50.620">
    <property type="entry name" value="HUPs"/>
    <property type="match status" value="1"/>
</dbReference>
<evidence type="ECO:0000313" key="12">
    <source>
        <dbReference type="Proteomes" id="UP000664277"/>
    </source>
</evidence>
<reference evidence="11" key="1">
    <citation type="submission" date="2021-02" db="EMBL/GenBank/DDBJ databases">
        <title>Genome-Resolved Metagenomics of a Microbial Community Performing Photosynthetic Biological Nutrient Removal.</title>
        <authorList>
            <person name="Mcdaniel E.A."/>
        </authorList>
    </citation>
    <scope>NUCLEOTIDE SEQUENCE</scope>
    <source>
        <strain evidence="11">UWPOB_OBS1</strain>
    </source>
</reference>
<evidence type="ECO:0000256" key="10">
    <source>
        <dbReference type="RuleBase" id="RU363036"/>
    </source>
</evidence>
<evidence type="ECO:0000256" key="5">
    <source>
        <dbReference type="ARBA" id="ARBA00022840"/>
    </source>
</evidence>
<proteinExistence type="inferred from homology"/>
<evidence type="ECO:0000256" key="8">
    <source>
        <dbReference type="ARBA" id="ARBA00049929"/>
    </source>
</evidence>
<sequence length="338" mass="38452">MSSKRIMSGMRPTGRLHLGHYFGALSNWIKFQGQYQSFFSIVDWHALTTKFQNTREVEPNIWEIALDWLCVGIDPEVATVYVQSAVPEIAELHLLLSMFTPHNWVEREPTLKDMVKMLDSDESAAKEKVTYGLLGYPVLMASDILTFKGELVPVGKDQESHLEFARDVARRFNNFYNVDFFPEPKPEFTTTPLLKGVDGQKMGKSFNNDIKIADTEEDTIAKVKKAITDRTRIAKSDPGHTNLCEVPWPLYQIFASDKALLEKVKVDCESAAIGCVDCKVQLAGLINEYFRPMREKRKALASDPDQVRKIIEHGNLKARKVASQTLHDVREIMGMINW</sequence>
<dbReference type="Pfam" id="PF00579">
    <property type="entry name" value="tRNA-synt_1b"/>
    <property type="match status" value="1"/>
</dbReference>
<evidence type="ECO:0000256" key="4">
    <source>
        <dbReference type="ARBA" id="ARBA00022741"/>
    </source>
</evidence>
<evidence type="ECO:0000256" key="3">
    <source>
        <dbReference type="ARBA" id="ARBA00022598"/>
    </source>
</evidence>